<organism evidence="1 2">
    <name type="scientific">Nitrosopumilus zosterae</name>
    <dbReference type="NCBI Taxonomy" id="718286"/>
    <lineage>
        <taxon>Archaea</taxon>
        <taxon>Nitrososphaerota</taxon>
        <taxon>Nitrososphaeria</taxon>
        <taxon>Nitrosopumilales</taxon>
        <taxon>Nitrosopumilaceae</taxon>
        <taxon>Nitrosopumilus</taxon>
    </lineage>
</organism>
<dbReference type="Proteomes" id="UP000245829">
    <property type="component" value="Unassembled WGS sequence"/>
</dbReference>
<gene>
    <name evidence="1" type="ORF">NZNM25_14540</name>
</gene>
<keyword evidence="2" id="KW-1185">Reference proteome</keyword>
<comment type="caution">
    <text evidence="1">The sequence shown here is derived from an EMBL/GenBank/DDBJ whole genome shotgun (WGS) entry which is preliminary data.</text>
</comment>
<accession>A0A2S2KSP3</accession>
<dbReference type="AlphaFoldDB" id="A0A2S2KSP3"/>
<sequence length="216" mass="24012">MILMKKIVLISAIAGFVIVGLVSSLLLSPNSLDAKTSMPVYEIDFTFYDVEKIQKSLNEHNVFMSTPSAITDHTIDQYCTFFDSTNTKRTVEYCTTTALLNSDGKTIGNLNMGGTTYNPIMALAIVDASPFLNSKADEVDIIFQTMIETLVCTCWEDRQPGGFESVSEWIDVAQEKYAESSQTTIKSEINGLDNKRLILEITSTGKSYLWTLIVLK</sequence>
<evidence type="ECO:0000313" key="2">
    <source>
        <dbReference type="Proteomes" id="UP000245829"/>
    </source>
</evidence>
<protein>
    <recommendedName>
        <fullName evidence="3">Extracellular protein</fullName>
    </recommendedName>
</protein>
<name>A0A2S2KSP3_9ARCH</name>
<dbReference type="EMBL" id="BGKI01000007">
    <property type="protein sequence ID" value="GBH34663.1"/>
    <property type="molecule type" value="Genomic_DNA"/>
</dbReference>
<evidence type="ECO:0000313" key="1">
    <source>
        <dbReference type="EMBL" id="GBH34663.1"/>
    </source>
</evidence>
<reference evidence="1 2" key="1">
    <citation type="submission" date="2018-05" db="EMBL/GenBank/DDBJ databases">
        <title>genome sequencing of Nitrosopumilus sp. NM25.</title>
        <authorList>
            <person name="Mori K."/>
            <person name="Nakagawa T."/>
        </authorList>
    </citation>
    <scope>NUCLEOTIDE SEQUENCE [LARGE SCALE GENOMIC DNA]</scope>
    <source>
        <strain evidence="1 2">NM25</strain>
    </source>
</reference>
<proteinExistence type="predicted"/>
<evidence type="ECO:0008006" key="3">
    <source>
        <dbReference type="Google" id="ProtNLM"/>
    </source>
</evidence>